<dbReference type="EMBL" id="CP026309">
    <property type="protein sequence ID" value="AUV82341.1"/>
    <property type="molecule type" value="Genomic_DNA"/>
</dbReference>
<dbReference type="KEGG" id="srub:C2R22_12395"/>
<reference evidence="1 2" key="1">
    <citation type="submission" date="2018-01" db="EMBL/GenBank/DDBJ databases">
        <title>Complete genome sequence of Salinigranum rubrum GX10T, an extremely halophilic archaeon isolated from a marine solar saltern.</title>
        <authorList>
            <person name="Han S."/>
        </authorList>
    </citation>
    <scope>NUCLEOTIDE SEQUENCE [LARGE SCALE GENOMIC DNA]</scope>
    <source>
        <strain evidence="1 2">GX10</strain>
    </source>
</reference>
<accession>A0A2I8VK95</accession>
<name>A0A2I8VK95_9EURY</name>
<dbReference type="Proteomes" id="UP000236584">
    <property type="component" value="Chromosome"/>
</dbReference>
<dbReference type="OrthoDB" id="237450at2157"/>
<dbReference type="RefSeq" id="WP_103426030.1">
    <property type="nucleotide sequence ID" value="NZ_CP026309.1"/>
</dbReference>
<keyword evidence="2" id="KW-1185">Reference proteome</keyword>
<organism evidence="1 2">
    <name type="scientific">Salinigranum rubrum</name>
    <dbReference type="NCBI Taxonomy" id="755307"/>
    <lineage>
        <taxon>Archaea</taxon>
        <taxon>Methanobacteriati</taxon>
        <taxon>Methanobacteriota</taxon>
        <taxon>Stenosarchaea group</taxon>
        <taxon>Halobacteria</taxon>
        <taxon>Halobacteriales</taxon>
        <taxon>Haloferacaceae</taxon>
        <taxon>Salinigranum</taxon>
    </lineage>
</organism>
<evidence type="ECO:0000313" key="2">
    <source>
        <dbReference type="Proteomes" id="UP000236584"/>
    </source>
</evidence>
<protein>
    <submittedName>
        <fullName evidence="1">Uncharacterized protein</fullName>
    </submittedName>
</protein>
<gene>
    <name evidence="1" type="ORF">C2R22_12395</name>
</gene>
<dbReference type="AlphaFoldDB" id="A0A2I8VK95"/>
<dbReference type="GeneID" id="35592904"/>
<evidence type="ECO:0000313" key="1">
    <source>
        <dbReference type="EMBL" id="AUV82341.1"/>
    </source>
</evidence>
<proteinExistence type="predicted"/>
<sequence length="79" mass="8868">MTDTDLPDDDTQRLIDRVREELDARSDVERFEVRPADTPGVVATVEGDGGTEHYHVTLERHPDGETKLHWATLGEEPGN</sequence>